<evidence type="ECO:0000313" key="4">
    <source>
        <dbReference type="Proteomes" id="UP000178109"/>
    </source>
</evidence>
<gene>
    <name evidence="3" type="ORF">A3H70_03480</name>
</gene>
<dbReference type="SMART" id="SM00089">
    <property type="entry name" value="PKD"/>
    <property type="match status" value="1"/>
</dbReference>
<dbReference type="InterPro" id="IPR035986">
    <property type="entry name" value="PKD_dom_sf"/>
</dbReference>
<organism evidence="3 4">
    <name type="scientific">Candidatus Komeilibacteria bacterium RIFCSPLOWO2_02_FULL_48_11</name>
    <dbReference type="NCBI Taxonomy" id="1798553"/>
    <lineage>
        <taxon>Bacteria</taxon>
        <taxon>Candidatus Komeiliibacteriota</taxon>
    </lineage>
</organism>
<dbReference type="InterPro" id="IPR022409">
    <property type="entry name" value="PKD/Chitinase_dom"/>
</dbReference>
<feature type="transmembrane region" description="Helical" evidence="1">
    <location>
        <begin position="106"/>
        <end position="128"/>
    </location>
</feature>
<sequence length="137" mass="15183">MGRKWLIIITFLLLPQIAQAKGNLEISIAKNRVSWKNWEFQAVGLNNDHVYLWDFGDGSLSDAQEPIHAFPKWGKYKVTLSASDSAGGVGAAETGIVISFWHIQNIWLQAILGILALGSAVLVLLIIFNKLPKLKDE</sequence>
<dbReference type="Proteomes" id="UP000178109">
    <property type="component" value="Unassembled WGS sequence"/>
</dbReference>
<dbReference type="InterPro" id="IPR013783">
    <property type="entry name" value="Ig-like_fold"/>
</dbReference>
<comment type="caution">
    <text evidence="3">The sequence shown here is derived from an EMBL/GenBank/DDBJ whole genome shotgun (WGS) entry which is preliminary data.</text>
</comment>
<keyword evidence="1" id="KW-1133">Transmembrane helix</keyword>
<name>A0A1G2BSU9_9BACT</name>
<evidence type="ECO:0000259" key="2">
    <source>
        <dbReference type="PROSITE" id="PS50093"/>
    </source>
</evidence>
<dbReference type="Gene3D" id="2.60.40.10">
    <property type="entry name" value="Immunoglobulins"/>
    <property type="match status" value="1"/>
</dbReference>
<keyword evidence="1" id="KW-0812">Transmembrane</keyword>
<proteinExistence type="predicted"/>
<protein>
    <recommendedName>
        <fullName evidence="2">PKD domain-containing protein</fullName>
    </recommendedName>
</protein>
<dbReference type="InterPro" id="IPR000601">
    <property type="entry name" value="PKD_dom"/>
</dbReference>
<dbReference type="STRING" id="1798553.A3H70_03480"/>
<dbReference type="Pfam" id="PF18911">
    <property type="entry name" value="PKD_4"/>
    <property type="match status" value="1"/>
</dbReference>
<dbReference type="SUPFAM" id="SSF49299">
    <property type="entry name" value="PKD domain"/>
    <property type="match status" value="1"/>
</dbReference>
<dbReference type="PROSITE" id="PS50093">
    <property type="entry name" value="PKD"/>
    <property type="match status" value="1"/>
</dbReference>
<dbReference type="CDD" id="cd00146">
    <property type="entry name" value="PKD"/>
    <property type="match status" value="1"/>
</dbReference>
<keyword evidence="1" id="KW-0472">Membrane</keyword>
<reference evidence="3 4" key="1">
    <citation type="journal article" date="2016" name="Nat. Commun.">
        <title>Thousands of microbial genomes shed light on interconnected biogeochemical processes in an aquifer system.</title>
        <authorList>
            <person name="Anantharaman K."/>
            <person name="Brown C.T."/>
            <person name="Hug L.A."/>
            <person name="Sharon I."/>
            <person name="Castelle C.J."/>
            <person name="Probst A.J."/>
            <person name="Thomas B.C."/>
            <person name="Singh A."/>
            <person name="Wilkins M.J."/>
            <person name="Karaoz U."/>
            <person name="Brodie E.L."/>
            <person name="Williams K.H."/>
            <person name="Hubbard S.S."/>
            <person name="Banfield J.F."/>
        </authorList>
    </citation>
    <scope>NUCLEOTIDE SEQUENCE [LARGE SCALE GENOMIC DNA]</scope>
</reference>
<evidence type="ECO:0000313" key="3">
    <source>
        <dbReference type="EMBL" id="OGY92275.1"/>
    </source>
</evidence>
<dbReference type="EMBL" id="MHKO01000025">
    <property type="protein sequence ID" value="OGY92275.1"/>
    <property type="molecule type" value="Genomic_DNA"/>
</dbReference>
<accession>A0A1G2BSU9</accession>
<evidence type="ECO:0000256" key="1">
    <source>
        <dbReference type="SAM" id="Phobius"/>
    </source>
</evidence>
<feature type="domain" description="PKD" evidence="2">
    <location>
        <begin position="40"/>
        <end position="98"/>
    </location>
</feature>
<dbReference type="AlphaFoldDB" id="A0A1G2BSU9"/>